<sequence length="54" mass="5715">MEPSRESNAKPHVAQESKEEIDRFGLEALGPSTVFARSTSAQSSSLKIIGALVG</sequence>
<keyword evidence="3" id="KW-1185">Reference proteome</keyword>
<dbReference type="Proteomes" id="UP001196413">
    <property type="component" value="Unassembled WGS sequence"/>
</dbReference>
<protein>
    <submittedName>
        <fullName evidence="2">Uncharacterized protein</fullName>
    </submittedName>
</protein>
<reference evidence="2" key="1">
    <citation type="submission" date="2021-06" db="EMBL/GenBank/DDBJ databases">
        <title>Parelaphostrongylus tenuis whole genome reference sequence.</title>
        <authorList>
            <person name="Garwood T.J."/>
            <person name="Larsen P.A."/>
            <person name="Fountain-Jones N.M."/>
            <person name="Garbe J.R."/>
            <person name="Macchietto M.G."/>
            <person name="Kania S.A."/>
            <person name="Gerhold R.W."/>
            <person name="Richards J.E."/>
            <person name="Wolf T.M."/>
        </authorList>
    </citation>
    <scope>NUCLEOTIDE SEQUENCE</scope>
    <source>
        <strain evidence="2">MNPRO001-30</strain>
        <tissue evidence="2">Meninges</tissue>
    </source>
</reference>
<feature type="region of interest" description="Disordered" evidence="1">
    <location>
        <begin position="1"/>
        <end position="22"/>
    </location>
</feature>
<evidence type="ECO:0000256" key="1">
    <source>
        <dbReference type="SAM" id="MobiDB-lite"/>
    </source>
</evidence>
<evidence type="ECO:0000313" key="2">
    <source>
        <dbReference type="EMBL" id="KAJ1355816.1"/>
    </source>
</evidence>
<evidence type="ECO:0000313" key="3">
    <source>
        <dbReference type="Proteomes" id="UP001196413"/>
    </source>
</evidence>
<proteinExistence type="predicted"/>
<accession>A0AAD5MXB1</accession>
<comment type="caution">
    <text evidence="2">The sequence shown here is derived from an EMBL/GenBank/DDBJ whole genome shotgun (WGS) entry which is preliminary data.</text>
</comment>
<gene>
    <name evidence="2" type="ORF">KIN20_013367</name>
</gene>
<dbReference type="EMBL" id="JAHQIW010002613">
    <property type="protein sequence ID" value="KAJ1355816.1"/>
    <property type="molecule type" value="Genomic_DNA"/>
</dbReference>
<organism evidence="2 3">
    <name type="scientific">Parelaphostrongylus tenuis</name>
    <name type="common">Meningeal worm</name>
    <dbReference type="NCBI Taxonomy" id="148309"/>
    <lineage>
        <taxon>Eukaryota</taxon>
        <taxon>Metazoa</taxon>
        <taxon>Ecdysozoa</taxon>
        <taxon>Nematoda</taxon>
        <taxon>Chromadorea</taxon>
        <taxon>Rhabditida</taxon>
        <taxon>Rhabditina</taxon>
        <taxon>Rhabditomorpha</taxon>
        <taxon>Strongyloidea</taxon>
        <taxon>Metastrongylidae</taxon>
        <taxon>Parelaphostrongylus</taxon>
    </lineage>
</organism>
<name>A0AAD5MXB1_PARTN</name>
<dbReference type="AlphaFoldDB" id="A0AAD5MXB1"/>